<sequence>MEQQGKKHDLLVERLNEIFSAIYQGSEISKSWLCDHFRITERTAYRDLARLTHILDEVSPGKYRLSKALTPQLNVHDLANFASFTDVAHLFPNSNGHKLRDFMENGHHIAIRGHSSRDNSILSTNLQQLREAITQQAQISYIYKGKPRKAAPYKLTNQSGLWYMAAVEQDQLKSFEVGQIESLNVSDMPFYPEPSVLEQLASNSGISFGKKTLVTLHVSPTVAPYISRRDTFPEQKILSEAADGSLIITTAMIEKDQLFRWLLYWLPEIHIISPASVSNAFEQQLHDACKDYKNFASINPMKTKNTGS</sequence>
<comment type="caution">
    <text evidence="3">The sequence shown here is derived from an EMBL/GenBank/DDBJ whole genome shotgun (WGS) entry which is preliminary data.</text>
</comment>
<accession>A0ABW0YBM8</accession>
<feature type="domain" description="WYL" evidence="1">
    <location>
        <begin position="125"/>
        <end position="184"/>
    </location>
</feature>
<evidence type="ECO:0000313" key="4">
    <source>
        <dbReference type="Proteomes" id="UP001596132"/>
    </source>
</evidence>
<name>A0ABW0YBM8_9GAMM</name>
<dbReference type="PANTHER" id="PTHR34580">
    <property type="match status" value="1"/>
</dbReference>
<evidence type="ECO:0000313" key="3">
    <source>
        <dbReference type="EMBL" id="MFC5707156.1"/>
    </source>
</evidence>
<dbReference type="Proteomes" id="UP001596132">
    <property type="component" value="Unassembled WGS sequence"/>
</dbReference>
<evidence type="ECO:0000259" key="1">
    <source>
        <dbReference type="Pfam" id="PF13280"/>
    </source>
</evidence>
<reference evidence="4" key="1">
    <citation type="journal article" date="2019" name="Int. J. Syst. Evol. Microbiol.">
        <title>The Global Catalogue of Microorganisms (GCM) 10K type strain sequencing project: providing services to taxonomists for standard genome sequencing and annotation.</title>
        <authorList>
            <consortium name="The Broad Institute Genomics Platform"/>
            <consortium name="The Broad Institute Genome Sequencing Center for Infectious Disease"/>
            <person name="Wu L."/>
            <person name="Ma J."/>
        </authorList>
    </citation>
    <scope>NUCLEOTIDE SEQUENCE [LARGE SCALE GENOMIC DNA]</scope>
    <source>
        <strain evidence="4">KCTC 15012</strain>
    </source>
</reference>
<dbReference type="PROSITE" id="PS52050">
    <property type="entry name" value="WYL"/>
    <property type="match status" value="1"/>
</dbReference>
<dbReference type="InterPro" id="IPR051534">
    <property type="entry name" value="CBASS_pafABC_assoc_protein"/>
</dbReference>
<keyword evidence="4" id="KW-1185">Reference proteome</keyword>
<gene>
    <name evidence="3" type="ORF">ACFPVW_14050</name>
</gene>
<evidence type="ECO:0000259" key="2">
    <source>
        <dbReference type="Pfam" id="PF25583"/>
    </source>
</evidence>
<dbReference type="EMBL" id="JBHSPP010000016">
    <property type="protein sequence ID" value="MFC5707156.1"/>
    <property type="molecule type" value="Genomic_DNA"/>
</dbReference>
<protein>
    <submittedName>
        <fullName evidence="3">Helix-turn-helix transcriptional regulator</fullName>
    </submittedName>
</protein>
<dbReference type="RefSeq" id="WP_197066146.1">
    <property type="nucleotide sequence ID" value="NZ_CDDF01000001.1"/>
</dbReference>
<dbReference type="Pfam" id="PF25583">
    <property type="entry name" value="WCX"/>
    <property type="match status" value="1"/>
</dbReference>
<dbReference type="PANTHER" id="PTHR34580:SF1">
    <property type="entry name" value="PROTEIN PAFC"/>
    <property type="match status" value="1"/>
</dbReference>
<dbReference type="InterPro" id="IPR057727">
    <property type="entry name" value="WCX_dom"/>
</dbReference>
<proteinExistence type="predicted"/>
<dbReference type="Pfam" id="PF13280">
    <property type="entry name" value="WYL"/>
    <property type="match status" value="1"/>
</dbReference>
<dbReference type="InterPro" id="IPR026881">
    <property type="entry name" value="WYL_dom"/>
</dbReference>
<feature type="domain" description="WCX" evidence="2">
    <location>
        <begin position="212"/>
        <end position="286"/>
    </location>
</feature>
<organism evidence="3 4">
    <name type="scientific">Aeromonas eucrenophila</name>
    <dbReference type="NCBI Taxonomy" id="649"/>
    <lineage>
        <taxon>Bacteria</taxon>
        <taxon>Pseudomonadati</taxon>
        <taxon>Pseudomonadota</taxon>
        <taxon>Gammaproteobacteria</taxon>
        <taxon>Aeromonadales</taxon>
        <taxon>Aeromonadaceae</taxon>
        <taxon>Aeromonas</taxon>
    </lineage>
</organism>